<reference evidence="10" key="1">
    <citation type="submission" date="2020-02" db="EMBL/GenBank/DDBJ databases">
        <authorList>
            <person name="Meier V. D."/>
        </authorList>
    </citation>
    <scope>NUCLEOTIDE SEQUENCE</scope>
    <source>
        <strain evidence="10">AVDCRST_MAG10</strain>
    </source>
</reference>
<dbReference type="NCBIfam" id="TIGR00711">
    <property type="entry name" value="efflux_EmrB"/>
    <property type="match status" value="1"/>
</dbReference>
<evidence type="ECO:0000259" key="9">
    <source>
        <dbReference type="PROSITE" id="PS50850"/>
    </source>
</evidence>
<dbReference type="PANTHER" id="PTHR42718:SF42">
    <property type="entry name" value="EXPORT PROTEIN"/>
    <property type="match status" value="1"/>
</dbReference>
<gene>
    <name evidence="10" type="ORF">AVDCRST_MAG10-1468</name>
</gene>
<dbReference type="EMBL" id="CADCTB010000100">
    <property type="protein sequence ID" value="CAA9238999.1"/>
    <property type="molecule type" value="Genomic_DNA"/>
</dbReference>
<feature type="transmembrane region" description="Helical" evidence="8">
    <location>
        <begin position="341"/>
        <end position="361"/>
    </location>
</feature>
<evidence type="ECO:0000256" key="2">
    <source>
        <dbReference type="ARBA" id="ARBA00022448"/>
    </source>
</evidence>
<feature type="transmembrane region" description="Helical" evidence="8">
    <location>
        <begin position="308"/>
        <end position="329"/>
    </location>
</feature>
<dbReference type="GO" id="GO:0022857">
    <property type="term" value="F:transmembrane transporter activity"/>
    <property type="evidence" value="ECO:0007669"/>
    <property type="project" value="InterPro"/>
</dbReference>
<evidence type="ECO:0000256" key="4">
    <source>
        <dbReference type="ARBA" id="ARBA00022692"/>
    </source>
</evidence>
<dbReference type="Gene3D" id="1.20.1720.10">
    <property type="entry name" value="Multidrug resistance protein D"/>
    <property type="match status" value="1"/>
</dbReference>
<dbReference type="SUPFAM" id="SSF103473">
    <property type="entry name" value="MFS general substrate transporter"/>
    <property type="match status" value="1"/>
</dbReference>
<dbReference type="PROSITE" id="PS50850">
    <property type="entry name" value="MFS"/>
    <property type="match status" value="1"/>
</dbReference>
<dbReference type="InterPro" id="IPR036259">
    <property type="entry name" value="MFS_trans_sf"/>
</dbReference>
<feature type="transmembrane region" description="Helical" evidence="8">
    <location>
        <begin position="279"/>
        <end position="302"/>
    </location>
</feature>
<dbReference type="AlphaFoldDB" id="A0A6J4I3A4"/>
<dbReference type="InterPro" id="IPR020846">
    <property type="entry name" value="MFS_dom"/>
</dbReference>
<feature type="transmembrane region" description="Helical" evidence="8">
    <location>
        <begin position="21"/>
        <end position="40"/>
    </location>
</feature>
<keyword evidence="6 8" id="KW-0472">Membrane</keyword>
<comment type="subcellular location">
    <subcellularLocation>
        <location evidence="1">Cell membrane</location>
        <topology evidence="1">Multi-pass membrane protein</topology>
    </subcellularLocation>
</comment>
<feature type="transmembrane region" description="Helical" evidence="8">
    <location>
        <begin position="174"/>
        <end position="197"/>
    </location>
</feature>
<organism evidence="10">
    <name type="scientific">uncultured Acidimicrobiales bacterium</name>
    <dbReference type="NCBI Taxonomy" id="310071"/>
    <lineage>
        <taxon>Bacteria</taxon>
        <taxon>Bacillati</taxon>
        <taxon>Actinomycetota</taxon>
        <taxon>Acidimicrobiia</taxon>
        <taxon>Acidimicrobiales</taxon>
        <taxon>environmental samples</taxon>
    </lineage>
</organism>
<dbReference type="InterPro" id="IPR011701">
    <property type="entry name" value="MFS"/>
</dbReference>
<name>A0A6J4I3A4_9ACTN</name>
<sequence length="534" mass="55026">MSEEAVPARLLHEDPVIFRRRWFLLGIMCLSLVMVVMSVAGLNVAIPNLQTDLGATASELQWIIDAYALVFAALLLPAGALGDRFGRKRALLLGLVIFAFGSVVGGLGTAAPQIIVGRVINGIGAAFIMPATLSLLTTIFPPEERSKAIAMWAGFAGAGGALGPIVSGGLLERFWWGSAFLVNVPVVIGVVVAVAIFSPTSKDPESTPLDPVGALLSLVGLASLVFGIIEGPERGWSSPSVLIAFGVAAVALTGFVAWERRSSHPMLPLTFFRDRRMSVGSGVVTVAFFVMFGLFFLFSFYLQFVRDYSPLSAGLATLPLAVALVAVAPRSAALAARLGSGPVMATGFLFVAAGFGVLSFISRTTAYPVLVVALVLLGVGMSLTAAPATGSIMSSVPHAKAGVGSAVNDTTREVGGALGIAVLGSVSSAVYRSSIDLDDLPLPPPVREAAEESVGAATFIARQLPEGGTVLADRAGDAFTQAFNTTSRVAVGVALAAALVVARTFSRRSEVAAAGLTPEPSTPPIPVELASEAP</sequence>
<feature type="transmembrane region" description="Helical" evidence="8">
    <location>
        <begin position="60"/>
        <end position="78"/>
    </location>
</feature>
<keyword evidence="5 8" id="KW-1133">Transmembrane helix</keyword>
<dbReference type="PANTHER" id="PTHR42718">
    <property type="entry name" value="MAJOR FACILITATOR SUPERFAMILY MULTIDRUG TRANSPORTER MFSC"/>
    <property type="match status" value="1"/>
</dbReference>
<dbReference type="GO" id="GO:0005886">
    <property type="term" value="C:plasma membrane"/>
    <property type="evidence" value="ECO:0007669"/>
    <property type="project" value="UniProtKB-SubCell"/>
</dbReference>
<dbReference type="Pfam" id="PF07690">
    <property type="entry name" value="MFS_1"/>
    <property type="match status" value="1"/>
</dbReference>
<accession>A0A6J4I3A4</accession>
<protein>
    <submittedName>
        <fullName evidence="10">Uncharacterized MFS-type transporter</fullName>
    </submittedName>
</protein>
<evidence type="ECO:0000256" key="3">
    <source>
        <dbReference type="ARBA" id="ARBA00022475"/>
    </source>
</evidence>
<evidence type="ECO:0000256" key="7">
    <source>
        <dbReference type="SAM" id="MobiDB-lite"/>
    </source>
</evidence>
<evidence type="ECO:0000256" key="6">
    <source>
        <dbReference type="ARBA" id="ARBA00023136"/>
    </source>
</evidence>
<evidence type="ECO:0000256" key="5">
    <source>
        <dbReference type="ARBA" id="ARBA00022989"/>
    </source>
</evidence>
<proteinExistence type="predicted"/>
<feature type="transmembrane region" description="Helical" evidence="8">
    <location>
        <begin position="241"/>
        <end position="258"/>
    </location>
</feature>
<feature type="transmembrane region" description="Helical" evidence="8">
    <location>
        <begin position="148"/>
        <end position="168"/>
    </location>
</feature>
<keyword evidence="3" id="KW-1003">Cell membrane</keyword>
<keyword evidence="4 8" id="KW-0812">Transmembrane</keyword>
<feature type="transmembrane region" description="Helical" evidence="8">
    <location>
        <begin position="90"/>
        <end position="109"/>
    </location>
</feature>
<evidence type="ECO:0000313" key="10">
    <source>
        <dbReference type="EMBL" id="CAA9238999.1"/>
    </source>
</evidence>
<evidence type="ECO:0000256" key="8">
    <source>
        <dbReference type="SAM" id="Phobius"/>
    </source>
</evidence>
<dbReference type="Gene3D" id="1.20.1250.20">
    <property type="entry name" value="MFS general substrate transporter like domains"/>
    <property type="match status" value="1"/>
</dbReference>
<dbReference type="CDD" id="cd17321">
    <property type="entry name" value="MFS_MMR_MDR_like"/>
    <property type="match status" value="1"/>
</dbReference>
<keyword evidence="2" id="KW-0813">Transport</keyword>
<evidence type="ECO:0000256" key="1">
    <source>
        <dbReference type="ARBA" id="ARBA00004651"/>
    </source>
</evidence>
<feature type="transmembrane region" description="Helical" evidence="8">
    <location>
        <begin position="209"/>
        <end position="229"/>
    </location>
</feature>
<dbReference type="InterPro" id="IPR004638">
    <property type="entry name" value="EmrB-like"/>
</dbReference>
<dbReference type="PRINTS" id="PR01036">
    <property type="entry name" value="TCRTETB"/>
</dbReference>
<feature type="domain" description="Major facilitator superfamily (MFS) profile" evidence="9">
    <location>
        <begin position="24"/>
        <end position="510"/>
    </location>
</feature>
<feature type="transmembrane region" description="Helical" evidence="8">
    <location>
        <begin position="367"/>
        <end position="386"/>
    </location>
</feature>
<feature type="region of interest" description="Disordered" evidence="7">
    <location>
        <begin position="511"/>
        <end position="534"/>
    </location>
</feature>